<feature type="compositionally biased region" description="Basic residues" evidence="1">
    <location>
        <begin position="160"/>
        <end position="171"/>
    </location>
</feature>
<feature type="region of interest" description="Disordered" evidence="1">
    <location>
        <begin position="153"/>
        <end position="172"/>
    </location>
</feature>
<reference evidence="2" key="1">
    <citation type="submission" date="2019-12" db="EMBL/GenBank/DDBJ databases">
        <title>Genome sequencing and annotation of Brassica cretica.</title>
        <authorList>
            <person name="Studholme D.J."/>
            <person name="Sarris P.F."/>
        </authorList>
    </citation>
    <scope>NUCLEOTIDE SEQUENCE</scope>
    <source>
        <strain evidence="2">PFS-001/15</strain>
        <tissue evidence="2">Leaf</tissue>
    </source>
</reference>
<feature type="compositionally biased region" description="Basic and acidic residues" evidence="1">
    <location>
        <begin position="325"/>
        <end position="348"/>
    </location>
</feature>
<dbReference type="Proteomes" id="UP000712281">
    <property type="component" value="Unassembled WGS sequence"/>
</dbReference>
<feature type="region of interest" description="Disordered" evidence="1">
    <location>
        <begin position="1"/>
        <end position="23"/>
    </location>
</feature>
<feature type="compositionally biased region" description="Polar residues" evidence="1">
    <location>
        <begin position="358"/>
        <end position="367"/>
    </location>
</feature>
<sequence>MAAHTKDTMHAEEYDEDYEEERATEYGAILDEEDKLLHHSSWKRNVPSIDRSVSTSIDTHSHQTSQKRASTDIAYYPSIDTGVDRVREGDYLIGSWGDDHHHESYAVETAIHEPEADEPLEGFTYEELLKMQRRDEVEQYRAEAIGERSRFSHPIDRANPRRSTKTLHHRSTSGPRWICKSNRWACTARIQRGHCRHFQMANGADNLFIQQRTIPTHQQRVTKDFYDTAGGIVIYHGFHPLLAMTNRKRASTHIAYYPSIDTRVDRVQEGDYSIGSWADDHHHESYAVETEIHELGADELHEGFTYEELFNMQRRDEADQQQVEATRERTRFSHSIDKAIRPSIDDKPPSSIDIHPKPSSTVSENPNFDNQYLTQDEFGIFRDPNGYAREIDGHAL</sequence>
<organism evidence="2 3">
    <name type="scientific">Brassica cretica</name>
    <name type="common">Mustard</name>
    <dbReference type="NCBI Taxonomy" id="69181"/>
    <lineage>
        <taxon>Eukaryota</taxon>
        <taxon>Viridiplantae</taxon>
        <taxon>Streptophyta</taxon>
        <taxon>Embryophyta</taxon>
        <taxon>Tracheophyta</taxon>
        <taxon>Spermatophyta</taxon>
        <taxon>Magnoliopsida</taxon>
        <taxon>eudicotyledons</taxon>
        <taxon>Gunneridae</taxon>
        <taxon>Pentapetalae</taxon>
        <taxon>rosids</taxon>
        <taxon>malvids</taxon>
        <taxon>Brassicales</taxon>
        <taxon>Brassicaceae</taxon>
        <taxon>Brassiceae</taxon>
        <taxon>Brassica</taxon>
    </lineage>
</organism>
<feature type="compositionally biased region" description="Basic and acidic residues" evidence="1">
    <location>
        <begin position="1"/>
        <end position="12"/>
    </location>
</feature>
<protein>
    <submittedName>
        <fullName evidence="2">Uncharacterized protein</fullName>
    </submittedName>
</protein>
<proteinExistence type="predicted"/>
<name>A0A8S9H1Q1_BRACR</name>
<evidence type="ECO:0000313" key="2">
    <source>
        <dbReference type="EMBL" id="KAF2552821.1"/>
    </source>
</evidence>
<feature type="region of interest" description="Disordered" evidence="1">
    <location>
        <begin position="316"/>
        <end position="367"/>
    </location>
</feature>
<dbReference type="EMBL" id="QGKW02001988">
    <property type="protein sequence ID" value="KAF2552821.1"/>
    <property type="molecule type" value="Genomic_DNA"/>
</dbReference>
<comment type="caution">
    <text evidence="2">The sequence shown here is derived from an EMBL/GenBank/DDBJ whole genome shotgun (WGS) entry which is preliminary data.</text>
</comment>
<feature type="compositionally biased region" description="Acidic residues" evidence="1">
    <location>
        <begin position="13"/>
        <end position="22"/>
    </location>
</feature>
<accession>A0A8S9H1Q1</accession>
<evidence type="ECO:0000313" key="3">
    <source>
        <dbReference type="Proteomes" id="UP000712281"/>
    </source>
</evidence>
<evidence type="ECO:0000256" key="1">
    <source>
        <dbReference type="SAM" id="MobiDB-lite"/>
    </source>
</evidence>
<gene>
    <name evidence="2" type="ORF">F2Q68_00034124</name>
</gene>
<dbReference type="AlphaFoldDB" id="A0A8S9H1Q1"/>